<dbReference type="Proteomes" id="UP000293764">
    <property type="component" value="Unassembled WGS sequence"/>
</dbReference>
<sequence>MLISEVGSDPAADREFALLLDRRHVQVVFQPLVDLHSGEIVGLEALARGPAGTQFASPLTMFAAARRAGRVAELDWVCRAAAYQAFLDADLPPAMSLFVNVEPEAIAQPCPSDLTGVVARAESVLRVFVEINDHALAADPAGVLAAVVRARDIGWGVAMDDVGVSRAPIAMLPIVCADLVKLDLRRLADASVVDAAAVISSVLRHVEAIGATLLVEGIETEEDAIWARALGATYGQGHHLGVPAPLLDHYPAPRVPVHLVTPLVADQPFDSPFELLGGRSYQRMDLDVLTRLIAVMALSPRSLGTWPAYLVGMSRDAELPARLTDHIAVMHSSALLWVVFGTAMAAEPVPGVHGVRLHLDDPLADERFFIVLSDQAPTAVFARLCPDGLYDVVVTQDRDLVHAVAYHLIRRMPRPGGPNFALPVHRREPTADDADSTVAKRGWRGRLSAKG</sequence>
<accession>A0A4Q5MZS9</accession>
<dbReference type="Gene3D" id="3.20.20.450">
    <property type="entry name" value="EAL domain"/>
    <property type="match status" value="1"/>
</dbReference>
<keyword evidence="3" id="KW-1185">Reference proteome</keyword>
<dbReference type="CDD" id="cd01948">
    <property type="entry name" value="EAL"/>
    <property type="match status" value="1"/>
</dbReference>
<dbReference type="PANTHER" id="PTHR33121:SF76">
    <property type="entry name" value="SIGNALING PROTEIN"/>
    <property type="match status" value="1"/>
</dbReference>
<evidence type="ECO:0000313" key="2">
    <source>
        <dbReference type="EMBL" id="RYV51288.1"/>
    </source>
</evidence>
<dbReference type="PANTHER" id="PTHR33121">
    <property type="entry name" value="CYCLIC DI-GMP PHOSPHODIESTERASE PDEF"/>
    <property type="match status" value="1"/>
</dbReference>
<dbReference type="AlphaFoldDB" id="A0A4Q5MZS9"/>
<dbReference type="InterPro" id="IPR001633">
    <property type="entry name" value="EAL_dom"/>
</dbReference>
<reference evidence="2 3" key="1">
    <citation type="submission" date="2019-01" db="EMBL/GenBank/DDBJ databases">
        <title>Novel species of Cellulomonas.</title>
        <authorList>
            <person name="Liu Q."/>
            <person name="Xin Y.-H."/>
        </authorList>
    </citation>
    <scope>NUCLEOTIDE SEQUENCE [LARGE SCALE GENOMIC DNA]</scope>
    <source>
        <strain evidence="2 3">HLT2-17</strain>
    </source>
</reference>
<dbReference type="InterPro" id="IPR050706">
    <property type="entry name" value="Cyclic-di-GMP_PDE-like"/>
</dbReference>
<dbReference type="Pfam" id="PF00563">
    <property type="entry name" value="EAL"/>
    <property type="match status" value="1"/>
</dbReference>
<dbReference type="PROSITE" id="PS50883">
    <property type="entry name" value="EAL"/>
    <property type="match status" value="1"/>
</dbReference>
<comment type="caution">
    <text evidence="2">The sequence shown here is derived from an EMBL/GenBank/DDBJ whole genome shotgun (WGS) entry which is preliminary data.</text>
</comment>
<dbReference type="SUPFAM" id="SSF141868">
    <property type="entry name" value="EAL domain-like"/>
    <property type="match status" value="1"/>
</dbReference>
<name>A0A4Q5MZS9_9MICO</name>
<dbReference type="EMBL" id="SDWW01000018">
    <property type="protein sequence ID" value="RYV51288.1"/>
    <property type="molecule type" value="Genomic_DNA"/>
</dbReference>
<evidence type="ECO:0000259" key="1">
    <source>
        <dbReference type="PROSITE" id="PS50883"/>
    </source>
</evidence>
<gene>
    <name evidence="2" type="ORF">EUA98_09040</name>
</gene>
<dbReference type="SMART" id="SM00052">
    <property type="entry name" value="EAL"/>
    <property type="match status" value="1"/>
</dbReference>
<dbReference type="InterPro" id="IPR035919">
    <property type="entry name" value="EAL_sf"/>
</dbReference>
<protein>
    <submittedName>
        <fullName evidence="2">EAL domain-containing protein</fullName>
    </submittedName>
</protein>
<evidence type="ECO:0000313" key="3">
    <source>
        <dbReference type="Proteomes" id="UP000293764"/>
    </source>
</evidence>
<feature type="domain" description="EAL" evidence="1">
    <location>
        <begin position="9"/>
        <end position="257"/>
    </location>
</feature>
<dbReference type="OrthoDB" id="3278016at2"/>
<dbReference type="GO" id="GO:0071111">
    <property type="term" value="F:cyclic-guanylate-specific phosphodiesterase activity"/>
    <property type="evidence" value="ECO:0007669"/>
    <property type="project" value="InterPro"/>
</dbReference>
<organism evidence="2 3">
    <name type="scientific">Pengzhenrongella frigida</name>
    <dbReference type="NCBI Taxonomy" id="1259133"/>
    <lineage>
        <taxon>Bacteria</taxon>
        <taxon>Bacillati</taxon>
        <taxon>Actinomycetota</taxon>
        <taxon>Actinomycetes</taxon>
        <taxon>Micrococcales</taxon>
        <taxon>Pengzhenrongella</taxon>
    </lineage>
</organism>
<proteinExistence type="predicted"/>
<dbReference type="RefSeq" id="WP_130102354.1">
    <property type="nucleotide sequence ID" value="NZ_SDWW01000018.1"/>
</dbReference>